<reference evidence="2 3" key="1">
    <citation type="submission" date="2014-08" db="EMBL/GenBank/DDBJ databases">
        <authorList>
            <person name="den Bakker H.C."/>
        </authorList>
    </citation>
    <scope>NUCLEOTIDE SEQUENCE [LARGE SCALE GENOMIC DNA]</scope>
    <source>
        <strain evidence="2 3">DSM 18334</strain>
    </source>
</reference>
<dbReference type="InterPro" id="IPR010982">
    <property type="entry name" value="Lambda_DNA-bd_dom_sf"/>
</dbReference>
<dbReference type="Gene3D" id="1.10.260.40">
    <property type="entry name" value="lambda repressor-like DNA-binding domains"/>
    <property type="match status" value="1"/>
</dbReference>
<dbReference type="eggNOG" id="COG1426">
    <property type="taxonomic scope" value="Bacteria"/>
</dbReference>
<dbReference type="CDD" id="cd00093">
    <property type="entry name" value="HTH_XRE"/>
    <property type="match status" value="1"/>
</dbReference>
<accession>A0A098MDH1</accession>
<dbReference type="GO" id="GO:0003677">
    <property type="term" value="F:DNA binding"/>
    <property type="evidence" value="ECO:0007669"/>
    <property type="project" value="InterPro"/>
</dbReference>
<feature type="domain" description="HTH cro/C1-type" evidence="1">
    <location>
        <begin position="11"/>
        <end position="50"/>
    </location>
</feature>
<evidence type="ECO:0000259" key="1">
    <source>
        <dbReference type="PROSITE" id="PS50943"/>
    </source>
</evidence>
<proteinExistence type="predicted"/>
<dbReference type="RefSeq" id="WP_036652004.1">
    <property type="nucleotide sequence ID" value="NZ_JQCR01000002.1"/>
</dbReference>
<dbReference type="AlphaFoldDB" id="A0A098MDH1"/>
<dbReference type="STRING" id="268407.PWYN_12730"/>
<keyword evidence="3" id="KW-1185">Reference proteome</keyword>
<dbReference type="SUPFAM" id="SSF47413">
    <property type="entry name" value="lambda repressor-like DNA-binding domains"/>
    <property type="match status" value="1"/>
</dbReference>
<reference evidence="2 3" key="2">
    <citation type="submission" date="2014-10" db="EMBL/GenBank/DDBJ databases">
        <title>Comparative genomics of the Paenibacillus odorifer group.</title>
        <authorList>
            <person name="Tsai Y.-C."/>
            <person name="Martin N."/>
            <person name="Korlach J."/>
            <person name="Wiedmann M."/>
        </authorList>
    </citation>
    <scope>NUCLEOTIDE SEQUENCE [LARGE SCALE GENOMIC DNA]</scope>
    <source>
        <strain evidence="2 3">DSM 18334</strain>
    </source>
</reference>
<dbReference type="InterPro" id="IPR001387">
    <property type="entry name" value="Cro/C1-type_HTH"/>
</dbReference>
<dbReference type="PROSITE" id="PS50943">
    <property type="entry name" value="HTH_CROC1"/>
    <property type="match status" value="1"/>
</dbReference>
<evidence type="ECO:0000313" key="2">
    <source>
        <dbReference type="EMBL" id="KGE20103.1"/>
    </source>
</evidence>
<gene>
    <name evidence="2" type="ORF">PWYN_12730</name>
</gene>
<comment type="caution">
    <text evidence="2">The sequence shown here is derived from an EMBL/GenBank/DDBJ whole genome shotgun (WGS) entry which is preliminary data.</text>
</comment>
<protein>
    <recommendedName>
        <fullName evidence="1">HTH cro/C1-type domain-containing protein</fullName>
    </recommendedName>
</protein>
<evidence type="ECO:0000313" key="3">
    <source>
        <dbReference type="Proteomes" id="UP000029734"/>
    </source>
</evidence>
<dbReference type="OrthoDB" id="2491297at2"/>
<dbReference type="Proteomes" id="UP000029734">
    <property type="component" value="Unassembled WGS sequence"/>
</dbReference>
<name>A0A098MDH1_9BACL</name>
<organism evidence="2 3">
    <name type="scientific">Paenibacillus wynnii</name>
    <dbReference type="NCBI Taxonomy" id="268407"/>
    <lineage>
        <taxon>Bacteria</taxon>
        <taxon>Bacillati</taxon>
        <taxon>Bacillota</taxon>
        <taxon>Bacilli</taxon>
        <taxon>Bacillales</taxon>
        <taxon>Paenibacillaceae</taxon>
        <taxon>Paenibacillus</taxon>
    </lineage>
</organism>
<dbReference type="SMART" id="SM00530">
    <property type="entry name" value="HTH_XRE"/>
    <property type="match status" value="1"/>
</dbReference>
<dbReference type="EMBL" id="JQCR01000002">
    <property type="protein sequence ID" value="KGE20103.1"/>
    <property type="molecule type" value="Genomic_DNA"/>
</dbReference>
<sequence length="532" mass="62159">MIHSMKFGQSLQELLLIRGWSAARLAKTLNIDASYVRRWIQGNRTPALHTSYIDNIAEALCDGLDRDYKKATRAALFILLGMTDESLDEATTLQNRVRQFLHESQVYTLTLDSVSRKNRKQTEAQAVVSKLLEITHREPKGLSPNQTSMKVSATTHIPPVLPHKEAILSAAITMLKSALQDQEAGNERAIYLTFQSELDYFDGYPELHHEWQQTIIQALRLGWSVSHLCRLNKNVERSLQLVNQILAWTNYSGAYTLYYFNKYGIDYPAQEIILIKRKGAIMGYATEQYKEVDAGLYLNEIGAVRVIEKYVEQMLHNTEPLIHILSQNDYFELNVSKDRKPGSHYMCAHDLSYLTVPLETMEMYMRLSIPDEHERLIHWKRIEDTVQSFYRDIQHFQMRHIYPMKAIEELVRTEKYVQNPYFRPTREDIKVHLLYLIELIQTYDRFEIALIDDHKYDLIHRAQFDIKGDHTVAIGVNPRNDIHPKVELIAIKEGTIVNAFQEYFNDIWEQINPIYRDKESIISWIKDKLVLL</sequence>